<feature type="signal peptide" evidence="2">
    <location>
        <begin position="1"/>
        <end position="21"/>
    </location>
</feature>
<proteinExistence type="predicted"/>
<dbReference type="AlphaFoldDB" id="A0A1B1YX64"/>
<evidence type="ECO:0000313" key="3">
    <source>
        <dbReference type="EMBL" id="ANX05306.1"/>
    </source>
</evidence>
<gene>
    <name evidence="3" type="ORF">PG2T_14680</name>
</gene>
<keyword evidence="4" id="KW-1185">Reference proteome</keyword>
<dbReference type="KEGG" id="gbi:PG2T_14680"/>
<evidence type="ECO:0000256" key="1">
    <source>
        <dbReference type="SAM" id="Coils"/>
    </source>
</evidence>
<sequence length="457" mass="49999">MFHRLLLAAGLAVALASPARAASPDEIAALRAEFESKFQSLQADYEARLKALESRVQTAEIKADNAQQDAAANAGPPPVSSSAFNPDISLILQGAYIDRAGGERPISGFLPADEHAHGERGFTLDHTEVVISANVDPYSRALVNLALADDEVEVEEAWFQTLRLGHGLTVKGGRFRSGIGYQNERHPHAWDFADNSLMYSALFGEALKQDGLQLRWLAPTELFLELGAEVAKGQFFPGSDGGADKNGAGAWAAFAHVGGDVGVAHSWRAGLSYLRASPREREGFLDDINDFEALTAFSGRSSAWLADFVWKWAPDGNPRQRNFIFAAEYFDRDEDGDLLCRDDSAAGGACLGLTDRYASAQSGGYAQAIYQFMPRWRTGLRYDRLDGGSVDFGTNGAFFEAVDFDPSRWSLMTDYSPSEFSRFRLQFARDKSFEGDPDNQVILQYILSIGAHGAHKF</sequence>
<feature type="coiled-coil region" evidence="1">
    <location>
        <begin position="42"/>
        <end position="69"/>
    </location>
</feature>
<dbReference type="Gene3D" id="2.40.160.10">
    <property type="entry name" value="Porin"/>
    <property type="match status" value="1"/>
</dbReference>
<keyword evidence="1" id="KW-0175">Coiled coil</keyword>
<dbReference type="OrthoDB" id="9788733at2"/>
<dbReference type="SUPFAM" id="SSF56935">
    <property type="entry name" value="Porins"/>
    <property type="match status" value="1"/>
</dbReference>
<keyword evidence="2" id="KW-0732">Signal</keyword>
<dbReference type="Proteomes" id="UP000092952">
    <property type="component" value="Chromosome"/>
</dbReference>
<evidence type="ECO:0008006" key="5">
    <source>
        <dbReference type="Google" id="ProtNLM"/>
    </source>
</evidence>
<accession>A0A1B1YX64</accession>
<dbReference type="InParanoid" id="A0A1B1YX64"/>
<dbReference type="EMBL" id="CP014671">
    <property type="protein sequence ID" value="ANX05306.1"/>
    <property type="molecule type" value="Genomic_DNA"/>
</dbReference>
<reference evidence="4" key="1">
    <citation type="submission" date="2016-03" db="EMBL/GenBank/DDBJ databases">
        <title>Complete genome sequence of Solimmundus cernigliae, representing a novel lineage of polycyclic aromatic hydrocarbon degraders within the Gammaproteobacteria.</title>
        <authorList>
            <person name="Singleton D.R."/>
            <person name="Dickey A.N."/>
            <person name="Scholl E.H."/>
            <person name="Wright F.A."/>
            <person name="Aitken M.D."/>
        </authorList>
    </citation>
    <scope>NUCLEOTIDE SEQUENCE [LARGE SCALE GENOMIC DNA]</scope>
    <source>
        <strain evidence="4">TR3.2</strain>
    </source>
</reference>
<dbReference type="InterPro" id="IPR023614">
    <property type="entry name" value="Porin_dom_sf"/>
</dbReference>
<dbReference type="STRING" id="1810504.PG2T_14680"/>
<evidence type="ECO:0000313" key="4">
    <source>
        <dbReference type="Proteomes" id="UP000092952"/>
    </source>
</evidence>
<feature type="chain" id="PRO_5008533160" description="TonB-dependent receptor" evidence="2">
    <location>
        <begin position="22"/>
        <end position="457"/>
    </location>
</feature>
<dbReference type="RefSeq" id="WP_068807161.1">
    <property type="nucleotide sequence ID" value="NZ_CP014671.1"/>
</dbReference>
<name>A0A1B1YX64_9GAMM</name>
<organism evidence="3 4">
    <name type="scientific">Immundisolibacter cernigliae</name>
    <dbReference type="NCBI Taxonomy" id="1810504"/>
    <lineage>
        <taxon>Bacteria</taxon>
        <taxon>Pseudomonadati</taxon>
        <taxon>Pseudomonadota</taxon>
        <taxon>Gammaproteobacteria</taxon>
        <taxon>Immundisolibacterales</taxon>
        <taxon>Immundisolibacteraceae</taxon>
        <taxon>Immundisolibacter</taxon>
    </lineage>
</organism>
<protein>
    <recommendedName>
        <fullName evidence="5">TonB-dependent receptor</fullName>
    </recommendedName>
</protein>
<evidence type="ECO:0000256" key="2">
    <source>
        <dbReference type="SAM" id="SignalP"/>
    </source>
</evidence>